<dbReference type="InterPro" id="IPR048997">
    <property type="entry name" value="Stonustoxin-like_helical"/>
</dbReference>
<dbReference type="Pfam" id="PF18078">
    <property type="entry name" value="Thioredoxin_11"/>
    <property type="match status" value="1"/>
</dbReference>
<dbReference type="InterPro" id="IPR040581">
    <property type="entry name" value="Thioredoxin_11"/>
</dbReference>
<evidence type="ECO:0000313" key="4">
    <source>
        <dbReference type="Proteomes" id="UP001558613"/>
    </source>
</evidence>
<accession>A0ABR3NSQ0</accession>
<feature type="domain" description="Stonustoxin-like helical" evidence="2">
    <location>
        <begin position="9"/>
        <end position="48"/>
    </location>
</feature>
<dbReference type="Pfam" id="PF21109">
    <property type="entry name" value="Stonustoxin_helical"/>
    <property type="match status" value="1"/>
</dbReference>
<keyword evidence="4" id="KW-1185">Reference proteome</keyword>
<proteinExistence type="predicted"/>
<reference evidence="3 4" key="1">
    <citation type="submission" date="2023-09" db="EMBL/GenBank/DDBJ databases">
        <authorList>
            <person name="Wang M."/>
        </authorList>
    </citation>
    <scope>NUCLEOTIDE SEQUENCE [LARGE SCALE GENOMIC DNA]</scope>
    <source>
        <strain evidence="3">GT-2023</strain>
        <tissue evidence="3">Liver</tissue>
    </source>
</reference>
<evidence type="ECO:0000259" key="2">
    <source>
        <dbReference type="Pfam" id="PF21109"/>
    </source>
</evidence>
<sequence length="189" mass="21826">MKTRLCAAPNICGEVINETALNDFLQEHEESPFSEGDLTEWLKERKSESEIIKTVLRQLKDYGAQVEVNIDAILMDLEIGNLVSYTFTSLNMSDMILPKQKIYLSSSPKEEKVEISPDIKQKSWLTAEIKKTMRRNLEIFKNLINSKDFCQSTEEVKGQSVVLKVVPHHVLYVELDYWFKPKQDISLDI</sequence>
<gene>
    <name evidence="3" type="ORF">QQF64_026253</name>
</gene>
<organism evidence="3 4">
    <name type="scientific">Cirrhinus molitorella</name>
    <name type="common">mud carp</name>
    <dbReference type="NCBI Taxonomy" id="172907"/>
    <lineage>
        <taxon>Eukaryota</taxon>
        <taxon>Metazoa</taxon>
        <taxon>Chordata</taxon>
        <taxon>Craniata</taxon>
        <taxon>Vertebrata</taxon>
        <taxon>Euteleostomi</taxon>
        <taxon>Actinopterygii</taxon>
        <taxon>Neopterygii</taxon>
        <taxon>Teleostei</taxon>
        <taxon>Ostariophysi</taxon>
        <taxon>Cypriniformes</taxon>
        <taxon>Cyprinidae</taxon>
        <taxon>Labeoninae</taxon>
        <taxon>Labeonini</taxon>
        <taxon>Cirrhinus</taxon>
    </lineage>
</organism>
<feature type="domain" description="SNTX thioredoxin-like" evidence="1">
    <location>
        <begin position="69"/>
        <end position="146"/>
    </location>
</feature>
<evidence type="ECO:0000259" key="1">
    <source>
        <dbReference type="Pfam" id="PF18078"/>
    </source>
</evidence>
<dbReference type="PANTHER" id="PTHR31594">
    <property type="entry name" value="AIG1-TYPE G DOMAIN-CONTAINING PROTEIN"/>
    <property type="match status" value="1"/>
</dbReference>
<comment type="caution">
    <text evidence="3">The sequence shown here is derived from an EMBL/GenBank/DDBJ whole genome shotgun (WGS) entry which is preliminary data.</text>
</comment>
<evidence type="ECO:0000313" key="3">
    <source>
        <dbReference type="EMBL" id="KAL1279580.1"/>
    </source>
</evidence>
<dbReference type="EMBL" id="JAYMGO010000003">
    <property type="protein sequence ID" value="KAL1279580.1"/>
    <property type="molecule type" value="Genomic_DNA"/>
</dbReference>
<dbReference type="InterPro" id="IPR052090">
    <property type="entry name" value="Cytolytic_pore-forming_toxin"/>
</dbReference>
<name>A0ABR3NSQ0_9TELE</name>
<dbReference type="PANTHER" id="PTHR31594:SF15">
    <property type="entry name" value="VERRUCOTOXIN SUBUNIT BETA ISOFORM X1-RELATED"/>
    <property type="match status" value="1"/>
</dbReference>
<dbReference type="Proteomes" id="UP001558613">
    <property type="component" value="Unassembled WGS sequence"/>
</dbReference>
<protein>
    <submittedName>
        <fullName evidence="3">Uncharacterized protein</fullName>
    </submittedName>
</protein>